<evidence type="ECO:0000256" key="9">
    <source>
        <dbReference type="ARBA" id="ARBA00023010"/>
    </source>
</evidence>
<dbReference type="GO" id="GO:0009306">
    <property type="term" value="P:protein secretion"/>
    <property type="evidence" value="ECO:0007669"/>
    <property type="project" value="UniProtKB-UniRule"/>
</dbReference>
<evidence type="ECO:0000313" key="15">
    <source>
        <dbReference type="Proteomes" id="UP000256941"/>
    </source>
</evidence>
<feature type="transmembrane region" description="Helical" evidence="12">
    <location>
        <begin position="6"/>
        <end position="27"/>
    </location>
</feature>
<organism evidence="14 15">
    <name type="scientific">Paracoccus versutus</name>
    <name type="common">Thiobacillus versutus</name>
    <dbReference type="NCBI Taxonomy" id="34007"/>
    <lineage>
        <taxon>Bacteria</taxon>
        <taxon>Pseudomonadati</taxon>
        <taxon>Pseudomonadota</taxon>
        <taxon>Alphaproteobacteria</taxon>
        <taxon>Rhodobacterales</taxon>
        <taxon>Paracoccaceae</taxon>
        <taxon>Paracoccus</taxon>
    </lineage>
</organism>
<accession>A0A3D9XNC2</accession>
<comment type="function">
    <text evidence="11 12">Involved in protein export. Participates in an early event of protein translocation.</text>
</comment>
<evidence type="ECO:0000256" key="1">
    <source>
        <dbReference type="ARBA" id="ARBA00004651"/>
    </source>
</evidence>
<keyword evidence="5 12" id="KW-1003">Cell membrane</keyword>
<name>A0A3D9XNC2_PARVE</name>
<keyword evidence="6 12" id="KW-0812">Transmembrane</keyword>
<dbReference type="GO" id="GO:0015450">
    <property type="term" value="F:protein-transporting ATPase activity"/>
    <property type="evidence" value="ECO:0007669"/>
    <property type="project" value="UniProtKB-UniRule"/>
</dbReference>
<evidence type="ECO:0000256" key="8">
    <source>
        <dbReference type="ARBA" id="ARBA00022989"/>
    </source>
</evidence>
<keyword evidence="7 12" id="KW-0653">Protein transport</keyword>
<dbReference type="PRINTS" id="PR01651">
    <property type="entry name" value="SECGEXPORT"/>
</dbReference>
<keyword evidence="4 12" id="KW-0813">Transport</keyword>
<evidence type="ECO:0000256" key="3">
    <source>
        <dbReference type="ARBA" id="ARBA00017876"/>
    </source>
</evidence>
<dbReference type="InterPro" id="IPR004692">
    <property type="entry name" value="SecG"/>
</dbReference>
<feature type="compositionally biased region" description="Low complexity" evidence="13">
    <location>
        <begin position="115"/>
        <end position="125"/>
    </location>
</feature>
<comment type="similarity">
    <text evidence="2 12">Belongs to the SecG family.</text>
</comment>
<comment type="caution">
    <text evidence="14">The sequence shown here is derived from an EMBL/GenBank/DDBJ whole genome shotgun (WGS) entry which is preliminary data.</text>
</comment>
<evidence type="ECO:0000256" key="5">
    <source>
        <dbReference type="ARBA" id="ARBA00022475"/>
    </source>
</evidence>
<feature type="compositionally biased region" description="Low complexity" evidence="13">
    <location>
        <begin position="168"/>
        <end position="179"/>
    </location>
</feature>
<proteinExistence type="inferred from homology"/>
<dbReference type="Proteomes" id="UP000256941">
    <property type="component" value="Unassembled WGS sequence"/>
</dbReference>
<reference evidence="14 15" key="1">
    <citation type="submission" date="2018-08" db="EMBL/GenBank/DDBJ databases">
        <title>Genomic Encyclopedia of Archaeal and Bacterial Type Strains, Phase II (KMG-II): from individual species to whole genera.</title>
        <authorList>
            <person name="Goeker M."/>
        </authorList>
    </citation>
    <scope>NUCLEOTIDE SEQUENCE [LARGE SCALE GENOMIC DNA]</scope>
    <source>
        <strain evidence="14 15">DSM 17099</strain>
    </source>
</reference>
<dbReference type="RefSeq" id="WP_116220580.1">
    <property type="nucleotide sequence ID" value="NZ_CP038196.1"/>
</dbReference>
<dbReference type="Pfam" id="PF03840">
    <property type="entry name" value="SecG"/>
    <property type="match status" value="1"/>
</dbReference>
<dbReference type="GO" id="GO:0043952">
    <property type="term" value="P:protein transport by the Sec complex"/>
    <property type="evidence" value="ECO:0007669"/>
    <property type="project" value="TreeGrafter"/>
</dbReference>
<evidence type="ECO:0000256" key="13">
    <source>
        <dbReference type="SAM" id="MobiDB-lite"/>
    </source>
</evidence>
<feature type="compositionally biased region" description="Low complexity" evidence="13">
    <location>
        <begin position="133"/>
        <end position="142"/>
    </location>
</feature>
<dbReference type="AlphaFoldDB" id="A0A3D9XNC2"/>
<gene>
    <name evidence="14" type="ORF">BDD41_0363</name>
</gene>
<evidence type="ECO:0000256" key="6">
    <source>
        <dbReference type="ARBA" id="ARBA00022692"/>
    </source>
</evidence>
<dbReference type="PANTHER" id="PTHR34182:SF1">
    <property type="entry name" value="PROTEIN-EXPORT MEMBRANE PROTEIN SECG"/>
    <property type="match status" value="1"/>
</dbReference>
<evidence type="ECO:0000256" key="12">
    <source>
        <dbReference type="RuleBase" id="RU365087"/>
    </source>
</evidence>
<keyword evidence="8 12" id="KW-1133">Transmembrane helix</keyword>
<evidence type="ECO:0000256" key="11">
    <source>
        <dbReference type="ARBA" id="ARBA00025182"/>
    </source>
</evidence>
<feature type="region of interest" description="Disordered" evidence="13">
    <location>
        <begin position="102"/>
        <end position="179"/>
    </location>
</feature>
<evidence type="ECO:0000313" key="14">
    <source>
        <dbReference type="EMBL" id="REF71904.1"/>
    </source>
</evidence>
<dbReference type="GO" id="GO:0005886">
    <property type="term" value="C:plasma membrane"/>
    <property type="evidence" value="ECO:0007669"/>
    <property type="project" value="UniProtKB-SubCell"/>
</dbReference>
<keyword evidence="10 12" id="KW-0472">Membrane</keyword>
<evidence type="ECO:0000256" key="7">
    <source>
        <dbReference type="ARBA" id="ARBA00022927"/>
    </source>
</evidence>
<dbReference type="GO" id="GO:0065002">
    <property type="term" value="P:intracellular protein transmembrane transport"/>
    <property type="evidence" value="ECO:0007669"/>
    <property type="project" value="TreeGrafter"/>
</dbReference>
<protein>
    <recommendedName>
        <fullName evidence="3 12">Protein-export membrane protein SecG</fullName>
    </recommendedName>
</protein>
<sequence>MKGPVVENVVLTVHLILAVLLIGVVLLQRSEGGGLGMGGGGGGVMTGRQAANALSRLTWIFAIGFIITSMTLTLIAAQNASSGSIVDQLNLGGTQQAPATGLPGIGDYVPPPGAGQPVVPGAGQPVAPPATAPAPAAETPTETPAPTPAAPTEGNAPATAPVTPPAAAPAQESPAPANN</sequence>
<evidence type="ECO:0000256" key="4">
    <source>
        <dbReference type="ARBA" id="ARBA00022448"/>
    </source>
</evidence>
<comment type="subcellular location">
    <subcellularLocation>
        <location evidence="1 12">Cell membrane</location>
        <topology evidence="1 12">Multi-pass membrane protein</topology>
    </subcellularLocation>
</comment>
<feature type="compositionally biased region" description="Low complexity" evidence="13">
    <location>
        <begin position="150"/>
        <end position="161"/>
    </location>
</feature>
<dbReference type="NCBIfam" id="TIGR00810">
    <property type="entry name" value="secG"/>
    <property type="match status" value="1"/>
</dbReference>
<keyword evidence="9 12" id="KW-0811">Translocation</keyword>
<dbReference type="PANTHER" id="PTHR34182">
    <property type="entry name" value="PROTEIN-EXPORT MEMBRANE PROTEIN SECG"/>
    <property type="match status" value="1"/>
</dbReference>
<evidence type="ECO:0000256" key="2">
    <source>
        <dbReference type="ARBA" id="ARBA00008445"/>
    </source>
</evidence>
<evidence type="ECO:0000256" key="10">
    <source>
        <dbReference type="ARBA" id="ARBA00023136"/>
    </source>
</evidence>
<feature type="transmembrane region" description="Helical" evidence="12">
    <location>
        <begin position="57"/>
        <end position="77"/>
    </location>
</feature>
<dbReference type="EMBL" id="QTUJ01000001">
    <property type="protein sequence ID" value="REF71904.1"/>
    <property type="molecule type" value="Genomic_DNA"/>
</dbReference>